<protein>
    <recommendedName>
        <fullName evidence="11">ATP synthase epsilon chain</fullName>
    </recommendedName>
    <alternativeName>
        <fullName evidence="11">ATP synthase F1 sector epsilon subunit</fullName>
    </alternativeName>
    <alternativeName>
        <fullName evidence="11">F-ATPase epsilon subunit</fullName>
    </alternativeName>
</protein>
<dbReference type="InterPro" id="IPR020547">
    <property type="entry name" value="ATP_synth_F1_esu_C"/>
</dbReference>
<dbReference type="GO" id="GO:0046933">
    <property type="term" value="F:proton-transporting ATP synthase activity, rotational mechanism"/>
    <property type="evidence" value="ECO:0007669"/>
    <property type="project" value="UniProtKB-UniRule"/>
</dbReference>
<dbReference type="SUPFAM" id="SSF51344">
    <property type="entry name" value="Epsilon subunit of F1F0-ATP synthase N-terminal domain"/>
    <property type="match status" value="1"/>
</dbReference>
<dbReference type="RefSeq" id="WP_073003793.1">
    <property type="nucleotide sequence ID" value="NZ_FQZO01000001.1"/>
</dbReference>
<keyword evidence="5 11" id="KW-1003">Cell membrane</keyword>
<evidence type="ECO:0000256" key="5">
    <source>
        <dbReference type="ARBA" id="ARBA00022475"/>
    </source>
</evidence>
<keyword evidence="8 11" id="KW-0472">Membrane</keyword>
<name>A0A1M6BA98_9CLOT</name>
<dbReference type="CDD" id="cd12152">
    <property type="entry name" value="F1-ATPase_delta"/>
    <property type="match status" value="1"/>
</dbReference>
<comment type="similarity">
    <text evidence="3 11 12">Belongs to the ATPase epsilon chain family.</text>
</comment>
<evidence type="ECO:0000259" key="14">
    <source>
        <dbReference type="Pfam" id="PF02823"/>
    </source>
</evidence>
<dbReference type="InterPro" id="IPR036794">
    <property type="entry name" value="ATP_F1_dsu/esu_C_sf"/>
</dbReference>
<comment type="function">
    <text evidence="1 11">Produces ATP from ADP in the presence of a proton gradient across the membrane.</text>
</comment>
<comment type="subunit">
    <text evidence="11 12">F-type ATPases have 2 components, CF(1) - the catalytic core - and CF(0) - the membrane proton channel. CF(1) has five subunits: alpha(3), beta(3), gamma(1), delta(1), epsilon(1). CF(0) has three main subunits: a, b and c.</text>
</comment>
<evidence type="ECO:0000313" key="15">
    <source>
        <dbReference type="EMBL" id="SHI45393.1"/>
    </source>
</evidence>
<evidence type="ECO:0000256" key="2">
    <source>
        <dbReference type="ARBA" id="ARBA00004202"/>
    </source>
</evidence>
<dbReference type="GO" id="GO:0005524">
    <property type="term" value="F:ATP binding"/>
    <property type="evidence" value="ECO:0007669"/>
    <property type="project" value="UniProtKB-UniRule"/>
</dbReference>
<gene>
    <name evidence="11" type="primary">atpC</name>
    <name evidence="15" type="ORF">SAMN05444401_0677</name>
</gene>
<sequence>MSSNMVLNINTPDKSFYHGEILRFFTENSEGNFEILPHHASIVTYLKPNISSFIDTQGNEKKFFNSEGVLIVKDNIITLNVDASEWPEDIDIERAKKAKERAEKRLNSKDGMDVKRAQAALMRAMVRINTTINE</sequence>
<feature type="domain" description="ATP synthase epsilon subunit C-terminal" evidence="13">
    <location>
        <begin position="88"/>
        <end position="130"/>
    </location>
</feature>
<evidence type="ECO:0000256" key="7">
    <source>
        <dbReference type="ARBA" id="ARBA00023065"/>
    </source>
</evidence>
<dbReference type="Pfam" id="PF02823">
    <property type="entry name" value="ATP-synt_DE_N"/>
    <property type="match status" value="1"/>
</dbReference>
<dbReference type="InterPro" id="IPR020546">
    <property type="entry name" value="ATP_synth_F1_dsu/esu_N"/>
</dbReference>
<dbReference type="HAMAP" id="MF_00530">
    <property type="entry name" value="ATP_synth_epsil_bac"/>
    <property type="match status" value="1"/>
</dbReference>
<keyword evidence="4 11" id="KW-0813">Transport</keyword>
<dbReference type="GO" id="GO:0005886">
    <property type="term" value="C:plasma membrane"/>
    <property type="evidence" value="ECO:0007669"/>
    <property type="project" value="UniProtKB-SubCell"/>
</dbReference>
<evidence type="ECO:0000256" key="3">
    <source>
        <dbReference type="ARBA" id="ARBA00005712"/>
    </source>
</evidence>
<evidence type="ECO:0000256" key="4">
    <source>
        <dbReference type="ARBA" id="ARBA00022448"/>
    </source>
</evidence>
<proteinExistence type="inferred from homology"/>
<keyword evidence="7 11" id="KW-0406">Ion transport</keyword>
<evidence type="ECO:0000256" key="1">
    <source>
        <dbReference type="ARBA" id="ARBA00003543"/>
    </source>
</evidence>
<dbReference type="PANTHER" id="PTHR13822:SF10">
    <property type="entry name" value="ATP SYNTHASE EPSILON CHAIN, CHLOROPLASTIC"/>
    <property type="match status" value="1"/>
</dbReference>
<feature type="domain" description="ATP synthase F1 complex delta/epsilon subunit N-terminal" evidence="14">
    <location>
        <begin position="6"/>
        <end position="82"/>
    </location>
</feature>
<evidence type="ECO:0000256" key="12">
    <source>
        <dbReference type="RuleBase" id="RU003656"/>
    </source>
</evidence>
<dbReference type="AlphaFoldDB" id="A0A1M6BA98"/>
<evidence type="ECO:0000256" key="6">
    <source>
        <dbReference type="ARBA" id="ARBA00022781"/>
    </source>
</evidence>
<evidence type="ECO:0000256" key="8">
    <source>
        <dbReference type="ARBA" id="ARBA00023136"/>
    </source>
</evidence>
<dbReference type="Gene3D" id="1.20.5.440">
    <property type="entry name" value="ATP synthase delta/epsilon subunit, C-terminal domain"/>
    <property type="match status" value="1"/>
</dbReference>
<evidence type="ECO:0000256" key="10">
    <source>
        <dbReference type="ARBA" id="ARBA00023310"/>
    </source>
</evidence>
<dbReference type="Proteomes" id="UP000184080">
    <property type="component" value="Unassembled WGS sequence"/>
</dbReference>
<dbReference type="Gene3D" id="2.60.15.10">
    <property type="entry name" value="F0F1 ATP synthase delta/epsilon subunit, N-terminal"/>
    <property type="match status" value="1"/>
</dbReference>
<dbReference type="InterPro" id="IPR036771">
    <property type="entry name" value="ATPsynth_dsu/esu_N"/>
</dbReference>
<dbReference type="PANTHER" id="PTHR13822">
    <property type="entry name" value="ATP SYNTHASE DELTA/EPSILON CHAIN"/>
    <property type="match status" value="1"/>
</dbReference>
<dbReference type="GO" id="GO:0045259">
    <property type="term" value="C:proton-transporting ATP synthase complex"/>
    <property type="evidence" value="ECO:0007669"/>
    <property type="project" value="UniProtKB-KW"/>
</dbReference>
<evidence type="ECO:0000256" key="11">
    <source>
        <dbReference type="HAMAP-Rule" id="MF_00530"/>
    </source>
</evidence>
<dbReference type="FunFam" id="1.20.5.440:FF:000001">
    <property type="entry name" value="ATP synthase epsilon chain"/>
    <property type="match status" value="1"/>
</dbReference>
<dbReference type="NCBIfam" id="TIGR01216">
    <property type="entry name" value="ATP_synt_epsi"/>
    <property type="match status" value="1"/>
</dbReference>
<keyword evidence="9 11" id="KW-0139">CF(1)</keyword>
<dbReference type="Pfam" id="PF00401">
    <property type="entry name" value="ATP-synt_DE"/>
    <property type="match status" value="1"/>
</dbReference>
<dbReference type="STRING" id="1121298.SAMN05444401_0677"/>
<dbReference type="SUPFAM" id="SSF46604">
    <property type="entry name" value="Epsilon subunit of F1F0-ATP synthase C-terminal domain"/>
    <property type="match status" value="1"/>
</dbReference>
<evidence type="ECO:0000259" key="13">
    <source>
        <dbReference type="Pfam" id="PF00401"/>
    </source>
</evidence>
<dbReference type="OrthoDB" id="9804110at2"/>
<dbReference type="EMBL" id="FQZO01000001">
    <property type="protein sequence ID" value="SHI45393.1"/>
    <property type="molecule type" value="Genomic_DNA"/>
</dbReference>
<organism evidence="15 16">
    <name type="scientific">Clostridium amylolyticum</name>
    <dbReference type="NCBI Taxonomy" id="1121298"/>
    <lineage>
        <taxon>Bacteria</taxon>
        <taxon>Bacillati</taxon>
        <taxon>Bacillota</taxon>
        <taxon>Clostridia</taxon>
        <taxon>Eubacteriales</taxon>
        <taxon>Clostridiaceae</taxon>
        <taxon>Clostridium</taxon>
    </lineage>
</organism>
<keyword evidence="16" id="KW-1185">Reference proteome</keyword>
<evidence type="ECO:0000256" key="9">
    <source>
        <dbReference type="ARBA" id="ARBA00023196"/>
    </source>
</evidence>
<accession>A0A1M6BA98</accession>
<reference evidence="15 16" key="1">
    <citation type="submission" date="2016-11" db="EMBL/GenBank/DDBJ databases">
        <authorList>
            <person name="Jaros S."/>
            <person name="Januszkiewicz K."/>
            <person name="Wedrychowicz H."/>
        </authorList>
    </citation>
    <scope>NUCLEOTIDE SEQUENCE [LARGE SCALE GENOMIC DNA]</scope>
    <source>
        <strain evidence="15 16">DSM 21864</strain>
    </source>
</reference>
<dbReference type="InterPro" id="IPR001469">
    <property type="entry name" value="ATP_synth_F1_dsu/esu"/>
</dbReference>
<keyword evidence="10 11" id="KW-0066">ATP synthesis</keyword>
<evidence type="ECO:0000313" key="16">
    <source>
        <dbReference type="Proteomes" id="UP000184080"/>
    </source>
</evidence>
<keyword evidence="6 11" id="KW-0375">Hydrogen ion transport</keyword>
<comment type="subcellular location">
    <subcellularLocation>
        <location evidence="2 11">Cell membrane</location>
        <topology evidence="2 11">Peripheral membrane protein</topology>
    </subcellularLocation>
</comment>
<dbReference type="NCBIfam" id="NF009984">
    <property type="entry name" value="PRK13450.1"/>
    <property type="match status" value="1"/>
</dbReference>